<dbReference type="PANTHER" id="PTHR42716">
    <property type="entry name" value="L-ASPARTATE OXIDASE"/>
    <property type="match status" value="1"/>
</dbReference>
<evidence type="ECO:0000313" key="16">
    <source>
        <dbReference type="Proteomes" id="UP000238081"/>
    </source>
</evidence>
<comment type="pathway">
    <text evidence="2">Cofactor biosynthesis; NAD(+) biosynthesis; iminoaspartate from L-aspartate (oxidase route): step 1/1.</text>
</comment>
<evidence type="ECO:0000256" key="6">
    <source>
        <dbReference type="ARBA" id="ARBA00022630"/>
    </source>
</evidence>
<dbReference type="InterPro" id="IPR036188">
    <property type="entry name" value="FAD/NAD-bd_sf"/>
</dbReference>
<dbReference type="GO" id="GO:0008734">
    <property type="term" value="F:L-aspartate oxidase activity"/>
    <property type="evidence" value="ECO:0007669"/>
    <property type="project" value="UniProtKB-EC"/>
</dbReference>
<evidence type="ECO:0000259" key="14">
    <source>
        <dbReference type="Pfam" id="PF02910"/>
    </source>
</evidence>
<dbReference type="PRINTS" id="PR00411">
    <property type="entry name" value="PNDRDTASEI"/>
</dbReference>
<accession>A0A2S7F4Y5</accession>
<dbReference type="PIRSF" id="PIRSF000171">
    <property type="entry name" value="SDHA_APRA_LASPO"/>
    <property type="match status" value="1"/>
</dbReference>
<dbReference type="SUPFAM" id="SSF46977">
    <property type="entry name" value="Succinate dehydrogenase/fumarate reductase flavoprotein C-terminal domain"/>
    <property type="match status" value="1"/>
</dbReference>
<dbReference type="InterPro" id="IPR005288">
    <property type="entry name" value="NadB"/>
</dbReference>
<evidence type="ECO:0000256" key="12">
    <source>
        <dbReference type="PIRSR" id="PIRSR000171-1"/>
    </source>
</evidence>
<evidence type="ECO:0000256" key="5">
    <source>
        <dbReference type="ARBA" id="ARBA00021901"/>
    </source>
</evidence>
<dbReference type="GO" id="GO:0033765">
    <property type="term" value="F:steroid dehydrogenase activity, acting on the CH-CH group of donors"/>
    <property type="evidence" value="ECO:0007669"/>
    <property type="project" value="UniProtKB-ARBA"/>
</dbReference>
<feature type="domain" description="Fumarate reductase/succinate dehydrogenase flavoprotein-like C-terminal" evidence="14">
    <location>
        <begin position="437"/>
        <end position="519"/>
    </location>
</feature>
<evidence type="ECO:0000256" key="10">
    <source>
        <dbReference type="ARBA" id="ARBA00030386"/>
    </source>
</evidence>
<dbReference type="PANTHER" id="PTHR42716:SF2">
    <property type="entry name" value="L-ASPARTATE OXIDASE, CHLOROPLASTIC"/>
    <property type="match status" value="1"/>
</dbReference>
<dbReference type="Gene3D" id="3.50.50.60">
    <property type="entry name" value="FAD/NAD(P)-binding domain"/>
    <property type="match status" value="1"/>
</dbReference>
<dbReference type="AlphaFoldDB" id="A0A2S7F4Y5"/>
<dbReference type="GO" id="GO:0009435">
    <property type="term" value="P:NAD+ biosynthetic process"/>
    <property type="evidence" value="ECO:0007669"/>
    <property type="project" value="InterPro"/>
</dbReference>
<evidence type="ECO:0000313" key="15">
    <source>
        <dbReference type="EMBL" id="PPV11943.1"/>
    </source>
</evidence>
<evidence type="ECO:0000256" key="9">
    <source>
        <dbReference type="ARBA" id="ARBA00023002"/>
    </source>
</evidence>
<sequence>MLSKIKLKKSCECDVFVIGAGIAGVMAAIQASQKGASVIIASSANILSGSSFYPGTWGLGLIGPENKEDEKDLARTIKEVGCDVVDENLVQTFVSNIPKGIQLIKSMNIKLKEADNKGQKEFIPCFDHKARNWNGILFDSAKEVFSNKLKGENIKTLPFSEVIEIIKDGEKVIGVVLINEYKKLEFIKCKAIVIATGGIGGLFKYRLNTNDITGMGQVLALKSGCKLVNIEFMQMMPGYINPCPKTIFNEKTFKYVDILNKDGKDIFEGMENKLEKLEERSTHGPFTSRLNSREIDYRIFSEFMKDSNGVTVRYKKEIKDQQSEFIKVYFDWLKENKNLTVDDEIKLGIYFHAANGGIRIDEKAQTGVNGLFAAGEVTGGMHGADRIGGLSTANGLVFGTIAGESASIYSSNNMMSNIDEIEFQPYGIENVDEFLDDLQEIMFKSAMIEKNEASVQDAIRKIDNIKNKLVYKSDFNMENINKSYRLKSNLLLAKCILMAIDLRKESRGSHYRSDYKEANVNMNKKIIVEINDDIDVYFE</sequence>
<dbReference type="Gene3D" id="3.90.700.10">
    <property type="entry name" value="Succinate dehydrogenase/fumarate reductase flavoprotein, catalytic domain"/>
    <property type="match status" value="1"/>
</dbReference>
<dbReference type="Proteomes" id="UP000238081">
    <property type="component" value="Unassembled WGS sequence"/>
</dbReference>
<comment type="catalytic activity">
    <reaction evidence="11">
        <text>L-aspartate + O2 = iminosuccinate + H2O2</text>
        <dbReference type="Rhea" id="RHEA:25876"/>
        <dbReference type="ChEBI" id="CHEBI:15379"/>
        <dbReference type="ChEBI" id="CHEBI:16240"/>
        <dbReference type="ChEBI" id="CHEBI:29991"/>
        <dbReference type="ChEBI" id="CHEBI:77875"/>
        <dbReference type="EC" id="1.4.3.16"/>
    </reaction>
    <physiologicalReaction direction="left-to-right" evidence="11">
        <dbReference type="Rhea" id="RHEA:25877"/>
    </physiologicalReaction>
</comment>
<dbReference type="Pfam" id="PF00890">
    <property type="entry name" value="FAD_binding_2"/>
    <property type="match status" value="1"/>
</dbReference>
<evidence type="ECO:0000256" key="2">
    <source>
        <dbReference type="ARBA" id="ARBA00004950"/>
    </source>
</evidence>
<comment type="similarity">
    <text evidence="3">Belongs to the FAD-dependent oxidoreductase 2 family. NadB subfamily.</text>
</comment>
<dbReference type="SUPFAM" id="SSF51905">
    <property type="entry name" value="FAD/NAD(P)-binding domain"/>
    <property type="match status" value="1"/>
</dbReference>
<gene>
    <name evidence="15" type="ORF">AWN73_06460</name>
</gene>
<keyword evidence="7" id="KW-0662">Pyridine nucleotide biosynthesis</keyword>
<keyword evidence="6" id="KW-0285">Flavoprotein</keyword>
<dbReference type="InterPro" id="IPR037099">
    <property type="entry name" value="Fum_R/Succ_DH_flav-like_C_sf"/>
</dbReference>
<evidence type="ECO:0000256" key="3">
    <source>
        <dbReference type="ARBA" id="ARBA00008562"/>
    </source>
</evidence>
<comment type="cofactor">
    <cofactor evidence="1">
        <name>FAD</name>
        <dbReference type="ChEBI" id="CHEBI:57692"/>
    </cofactor>
</comment>
<keyword evidence="8" id="KW-0274">FAD</keyword>
<dbReference type="InterPro" id="IPR015939">
    <property type="entry name" value="Fum_Rdtase/Succ_DH_flav-like_C"/>
</dbReference>
<dbReference type="InterPro" id="IPR027477">
    <property type="entry name" value="Succ_DH/fumarate_Rdtase_cat_sf"/>
</dbReference>
<proteinExistence type="inferred from homology"/>
<dbReference type="Gene3D" id="1.20.58.100">
    <property type="entry name" value="Fumarate reductase/succinate dehydrogenase flavoprotein-like, C-terminal domain"/>
    <property type="match status" value="1"/>
</dbReference>
<reference evidence="15 16" key="1">
    <citation type="submission" date="2016-01" db="EMBL/GenBank/DDBJ databases">
        <title>Characterization of the Clostridium difficile lineages that are prevalent in Hong Kong and China.</title>
        <authorList>
            <person name="Kwok J.S.-L."/>
            <person name="Lam W.-Y."/>
            <person name="Ip M."/>
            <person name="Chan T.-F."/>
            <person name="Hawkey P.M."/>
            <person name="Tsui S.K.-W."/>
        </authorList>
    </citation>
    <scope>NUCLEOTIDE SEQUENCE [LARGE SCALE GENOMIC DNA]</scope>
    <source>
        <strain evidence="15 16">300064</strain>
    </source>
</reference>
<evidence type="ECO:0000256" key="4">
    <source>
        <dbReference type="ARBA" id="ARBA00012173"/>
    </source>
</evidence>
<dbReference type="Pfam" id="PF02910">
    <property type="entry name" value="Succ_DH_flav_C"/>
    <property type="match status" value="1"/>
</dbReference>
<evidence type="ECO:0000256" key="1">
    <source>
        <dbReference type="ARBA" id="ARBA00001974"/>
    </source>
</evidence>
<name>A0A2S7F4Y5_CLOBU</name>
<evidence type="ECO:0000256" key="8">
    <source>
        <dbReference type="ARBA" id="ARBA00022827"/>
    </source>
</evidence>
<dbReference type="EMBL" id="LRDH01000173">
    <property type="protein sequence ID" value="PPV11943.1"/>
    <property type="molecule type" value="Genomic_DNA"/>
</dbReference>
<protein>
    <recommendedName>
        <fullName evidence="5">L-aspartate oxidase</fullName>
        <ecNumber evidence="4">1.4.3.16</ecNumber>
    </recommendedName>
    <alternativeName>
        <fullName evidence="10">Quinolinate synthase B</fullName>
    </alternativeName>
</protein>
<dbReference type="EC" id="1.4.3.16" evidence="4"/>
<evidence type="ECO:0000256" key="7">
    <source>
        <dbReference type="ARBA" id="ARBA00022642"/>
    </source>
</evidence>
<organism evidence="15 16">
    <name type="scientific">Clostridium butyricum</name>
    <dbReference type="NCBI Taxonomy" id="1492"/>
    <lineage>
        <taxon>Bacteria</taxon>
        <taxon>Bacillati</taxon>
        <taxon>Bacillota</taxon>
        <taxon>Clostridia</taxon>
        <taxon>Eubacteriales</taxon>
        <taxon>Clostridiaceae</taxon>
        <taxon>Clostridium</taxon>
    </lineage>
</organism>
<feature type="active site" description="Proton acceptor" evidence="12">
    <location>
        <position position="280"/>
    </location>
</feature>
<dbReference type="InterPro" id="IPR003953">
    <property type="entry name" value="FAD-dep_OxRdtase_2_FAD-bd"/>
</dbReference>
<dbReference type="RefSeq" id="WP_043662246.1">
    <property type="nucleotide sequence ID" value="NZ_JSEG01000003.1"/>
</dbReference>
<evidence type="ECO:0000259" key="13">
    <source>
        <dbReference type="Pfam" id="PF00890"/>
    </source>
</evidence>
<comment type="caution">
    <text evidence="15">The sequence shown here is derived from an EMBL/GenBank/DDBJ whole genome shotgun (WGS) entry which is preliminary data.</text>
</comment>
<feature type="domain" description="FAD-dependent oxidoreductase 2 FAD-binding" evidence="13">
    <location>
        <begin position="14"/>
        <end position="391"/>
    </location>
</feature>
<dbReference type="PRINTS" id="PR00368">
    <property type="entry name" value="FADPNR"/>
</dbReference>
<keyword evidence="9" id="KW-0560">Oxidoreductase</keyword>
<evidence type="ECO:0000256" key="11">
    <source>
        <dbReference type="ARBA" id="ARBA00048305"/>
    </source>
</evidence>